<dbReference type="RefSeq" id="WP_088605003.1">
    <property type="nucleotide sequence ID" value="NZ_NJIH01000011.1"/>
</dbReference>
<dbReference type="PANTHER" id="PTHR45772:SF9">
    <property type="entry name" value="CONSERVED COMPONENT OF ABC TRANSPORTER FOR NATURAL AMINO ACIDS"/>
    <property type="match status" value="1"/>
</dbReference>
<keyword evidence="3" id="KW-0547">Nucleotide-binding</keyword>
<evidence type="ECO:0000256" key="2">
    <source>
        <dbReference type="ARBA" id="ARBA00022475"/>
    </source>
</evidence>
<dbReference type="Pfam" id="PF00005">
    <property type="entry name" value="ABC_tran"/>
    <property type="match status" value="1"/>
</dbReference>
<dbReference type="FunFam" id="3.40.50.300:FF:000421">
    <property type="entry name" value="Branched-chain amino acid ABC transporter ATP-binding protein"/>
    <property type="match status" value="1"/>
</dbReference>
<evidence type="ECO:0000256" key="1">
    <source>
        <dbReference type="ARBA" id="ARBA00022448"/>
    </source>
</evidence>
<organism evidence="6 7">
    <name type="scientific">Candidimonas nitroreducens</name>
    <dbReference type="NCBI Taxonomy" id="683354"/>
    <lineage>
        <taxon>Bacteria</taxon>
        <taxon>Pseudomonadati</taxon>
        <taxon>Pseudomonadota</taxon>
        <taxon>Betaproteobacteria</taxon>
        <taxon>Burkholderiales</taxon>
        <taxon>Alcaligenaceae</taxon>
        <taxon>Candidimonas</taxon>
    </lineage>
</organism>
<dbReference type="SMART" id="SM00382">
    <property type="entry name" value="AAA"/>
    <property type="match status" value="1"/>
</dbReference>
<dbReference type="SUPFAM" id="SSF52540">
    <property type="entry name" value="P-loop containing nucleoside triphosphate hydrolases"/>
    <property type="match status" value="1"/>
</dbReference>
<dbReference type="GO" id="GO:0005886">
    <property type="term" value="C:plasma membrane"/>
    <property type="evidence" value="ECO:0007669"/>
    <property type="project" value="TreeGrafter"/>
</dbReference>
<reference evidence="7" key="1">
    <citation type="submission" date="2017-06" db="EMBL/GenBank/DDBJ databases">
        <title>Herbaspirillum phytohormonus sp. nov., isolated from the root nodule of Robinia pseudoacacia in lead-zinc mine.</title>
        <authorList>
            <person name="Fan M."/>
            <person name="Lin Y."/>
        </authorList>
    </citation>
    <scope>NUCLEOTIDE SEQUENCE [LARGE SCALE GENOMIC DNA]</scope>
    <source>
        <strain evidence="7">SC-089</strain>
    </source>
</reference>
<dbReference type="Gene3D" id="3.40.50.300">
    <property type="entry name" value="P-loop containing nucleotide triphosphate hydrolases"/>
    <property type="match status" value="1"/>
</dbReference>
<evidence type="ECO:0000256" key="4">
    <source>
        <dbReference type="ARBA" id="ARBA00022840"/>
    </source>
</evidence>
<evidence type="ECO:0000259" key="5">
    <source>
        <dbReference type="PROSITE" id="PS50893"/>
    </source>
</evidence>
<protein>
    <submittedName>
        <fullName evidence="6">High-affinity branched-chain amino acid ABC transporter ATP-binding protein LivG</fullName>
    </submittedName>
</protein>
<name>A0A225M471_9BURK</name>
<keyword evidence="7" id="KW-1185">Reference proteome</keyword>
<dbReference type="InterPro" id="IPR051120">
    <property type="entry name" value="ABC_AA/LPS_Transport"/>
</dbReference>
<dbReference type="PROSITE" id="PS50893">
    <property type="entry name" value="ABC_TRANSPORTER_2"/>
    <property type="match status" value="1"/>
</dbReference>
<dbReference type="Pfam" id="PF12399">
    <property type="entry name" value="BCA_ABC_TP_C"/>
    <property type="match status" value="1"/>
</dbReference>
<dbReference type="InterPro" id="IPR003593">
    <property type="entry name" value="AAA+_ATPase"/>
</dbReference>
<comment type="caution">
    <text evidence="6">The sequence shown here is derived from an EMBL/GenBank/DDBJ whole genome shotgun (WGS) entry which is preliminary data.</text>
</comment>
<evidence type="ECO:0000313" key="6">
    <source>
        <dbReference type="EMBL" id="OWT56125.1"/>
    </source>
</evidence>
<proteinExistence type="predicted"/>
<sequence>MDDARYLSVAGVHVNFGGLVALSDLSFDMRRGQIKGLIGPNGAGKSTLFNVIAGLLRPARGGVTFRGQAIEGLPPHRRIGLGMARTFQNLQIFKDLSVLENVMVGCHSRFGSGILAAVLRTRSQRQEEERIRAIAMQRLEQLGLQHKATARASELSFGEAKILEIARALAADPTLLLLDEPVAGVPHAEVRHVMEVIREINRSGVGILLVEHNMGFVMNLCDDIVVLNYGRKIADGSAQSVRHDPQVLQAYLGEDAGHA</sequence>
<dbReference type="EMBL" id="NJIH01000011">
    <property type="protein sequence ID" value="OWT56125.1"/>
    <property type="molecule type" value="Genomic_DNA"/>
</dbReference>
<dbReference type="InterPro" id="IPR032823">
    <property type="entry name" value="BCA_ABC_TP_C"/>
</dbReference>
<dbReference type="CDD" id="cd03219">
    <property type="entry name" value="ABC_Mj1267_LivG_branched"/>
    <property type="match status" value="1"/>
</dbReference>
<feature type="domain" description="ABC transporter" evidence="5">
    <location>
        <begin position="7"/>
        <end position="254"/>
    </location>
</feature>
<dbReference type="GO" id="GO:0005524">
    <property type="term" value="F:ATP binding"/>
    <property type="evidence" value="ECO:0007669"/>
    <property type="project" value="UniProtKB-KW"/>
</dbReference>
<keyword evidence="4 6" id="KW-0067">ATP-binding</keyword>
<evidence type="ECO:0000256" key="3">
    <source>
        <dbReference type="ARBA" id="ARBA00022741"/>
    </source>
</evidence>
<dbReference type="AlphaFoldDB" id="A0A225M471"/>
<dbReference type="InterPro" id="IPR027417">
    <property type="entry name" value="P-loop_NTPase"/>
</dbReference>
<dbReference type="PANTHER" id="PTHR45772">
    <property type="entry name" value="CONSERVED COMPONENT OF ABC TRANSPORTER FOR NATURAL AMINO ACIDS-RELATED"/>
    <property type="match status" value="1"/>
</dbReference>
<dbReference type="InterPro" id="IPR003439">
    <property type="entry name" value="ABC_transporter-like_ATP-bd"/>
</dbReference>
<keyword evidence="2" id="KW-1003">Cell membrane</keyword>
<keyword evidence="1" id="KW-0813">Transport</keyword>
<evidence type="ECO:0000313" key="7">
    <source>
        <dbReference type="Proteomes" id="UP000214603"/>
    </source>
</evidence>
<dbReference type="GO" id="GO:0016887">
    <property type="term" value="F:ATP hydrolysis activity"/>
    <property type="evidence" value="ECO:0007669"/>
    <property type="project" value="InterPro"/>
</dbReference>
<keyword evidence="2" id="KW-0472">Membrane</keyword>
<dbReference type="OrthoDB" id="9805514at2"/>
<gene>
    <name evidence="6" type="primary">livG</name>
    <name evidence="6" type="ORF">CEY11_19015</name>
</gene>
<dbReference type="Proteomes" id="UP000214603">
    <property type="component" value="Unassembled WGS sequence"/>
</dbReference>
<accession>A0A225M471</accession>